<dbReference type="PANTHER" id="PTHR22967">
    <property type="entry name" value="SERINE/THREONINE PROTEIN KINASE"/>
    <property type="match status" value="1"/>
</dbReference>
<feature type="region of interest" description="Disordered" evidence="10">
    <location>
        <begin position="424"/>
        <end position="445"/>
    </location>
</feature>
<feature type="compositionally biased region" description="Polar residues" evidence="10">
    <location>
        <begin position="424"/>
        <end position="433"/>
    </location>
</feature>
<feature type="coiled-coil region" evidence="9">
    <location>
        <begin position="484"/>
        <end position="539"/>
    </location>
</feature>
<protein>
    <recommendedName>
        <fullName evidence="1">non-specific serine/threonine protein kinase</fullName>
        <ecNumber evidence="1">2.7.11.1</ecNumber>
    </recommendedName>
</protein>
<dbReference type="SMART" id="SM00220">
    <property type="entry name" value="S_TKc"/>
    <property type="match status" value="1"/>
</dbReference>
<keyword evidence="2" id="KW-0723">Serine/threonine-protein kinase</keyword>
<keyword evidence="5" id="KW-0418">Kinase</keyword>
<dbReference type="Pfam" id="PF00069">
    <property type="entry name" value="Pkinase"/>
    <property type="match status" value="1"/>
</dbReference>
<keyword evidence="9" id="KW-0175">Coiled coil</keyword>
<dbReference type="GO" id="GO:0005737">
    <property type="term" value="C:cytoplasm"/>
    <property type="evidence" value="ECO:0007669"/>
    <property type="project" value="TreeGrafter"/>
</dbReference>
<dbReference type="InterPro" id="IPR008271">
    <property type="entry name" value="Ser/Thr_kinase_AS"/>
</dbReference>
<dbReference type="AlphaFoldDB" id="A0A0S3SJR7"/>
<name>A0A0S3SJR7_PHAAN</name>
<keyword evidence="6" id="KW-0067">ATP-binding</keyword>
<dbReference type="Proteomes" id="UP000291084">
    <property type="component" value="Chromosome 7"/>
</dbReference>
<dbReference type="PROSITE" id="PS50011">
    <property type="entry name" value="PROTEIN_KINASE_DOM"/>
    <property type="match status" value="1"/>
</dbReference>
<evidence type="ECO:0000256" key="8">
    <source>
        <dbReference type="ARBA" id="ARBA00048679"/>
    </source>
</evidence>
<dbReference type="OrthoDB" id="248923at2759"/>
<dbReference type="FunFam" id="1.10.510.10:FF:000349">
    <property type="entry name" value="probable serine/threonine-protein kinase DDB_G0280111"/>
    <property type="match status" value="1"/>
</dbReference>
<dbReference type="GO" id="GO:0005524">
    <property type="term" value="F:ATP binding"/>
    <property type="evidence" value="ECO:0007669"/>
    <property type="project" value="UniProtKB-KW"/>
</dbReference>
<gene>
    <name evidence="13" type="primary">Vigan.07G192900</name>
    <name evidence="13" type="ORF">VIGAN_07192900</name>
</gene>
<dbReference type="InterPro" id="IPR011009">
    <property type="entry name" value="Kinase-like_dom_sf"/>
</dbReference>
<feature type="transmembrane region" description="Helical" evidence="11">
    <location>
        <begin position="647"/>
        <end position="670"/>
    </location>
</feature>
<evidence type="ECO:0000259" key="12">
    <source>
        <dbReference type="PROSITE" id="PS50011"/>
    </source>
</evidence>
<dbReference type="PANTHER" id="PTHR22967:SF57">
    <property type="entry name" value="AUXILIN, ISOFORM A-RELATED"/>
    <property type="match status" value="1"/>
</dbReference>
<accession>A0A0S3SJR7</accession>
<keyword evidence="3" id="KW-0808">Transferase</keyword>
<evidence type="ECO:0000256" key="2">
    <source>
        <dbReference type="ARBA" id="ARBA00022527"/>
    </source>
</evidence>
<reference evidence="13 14" key="1">
    <citation type="journal article" date="2015" name="Sci. Rep.">
        <title>The power of single molecule real-time sequencing technology in the de novo assembly of a eukaryotic genome.</title>
        <authorList>
            <person name="Sakai H."/>
            <person name="Naito K."/>
            <person name="Ogiso-Tanaka E."/>
            <person name="Takahashi Y."/>
            <person name="Iseki K."/>
            <person name="Muto C."/>
            <person name="Satou K."/>
            <person name="Teruya K."/>
            <person name="Shiroma A."/>
            <person name="Shimoji M."/>
            <person name="Hirano T."/>
            <person name="Itoh T."/>
            <person name="Kaga A."/>
            <person name="Tomooka N."/>
        </authorList>
    </citation>
    <scope>NUCLEOTIDE SEQUENCE [LARGE SCALE GENOMIC DNA]</scope>
    <source>
        <strain evidence="14">cv. Shumari</strain>
    </source>
</reference>
<dbReference type="SUPFAM" id="SSF56112">
    <property type="entry name" value="Protein kinase-like (PK-like)"/>
    <property type="match status" value="1"/>
</dbReference>
<keyword evidence="11" id="KW-1133">Transmembrane helix</keyword>
<evidence type="ECO:0000313" key="13">
    <source>
        <dbReference type="EMBL" id="BAT93040.1"/>
    </source>
</evidence>
<organism evidence="13 14">
    <name type="scientific">Vigna angularis var. angularis</name>
    <dbReference type="NCBI Taxonomy" id="157739"/>
    <lineage>
        <taxon>Eukaryota</taxon>
        <taxon>Viridiplantae</taxon>
        <taxon>Streptophyta</taxon>
        <taxon>Embryophyta</taxon>
        <taxon>Tracheophyta</taxon>
        <taxon>Spermatophyta</taxon>
        <taxon>Magnoliopsida</taxon>
        <taxon>eudicotyledons</taxon>
        <taxon>Gunneridae</taxon>
        <taxon>Pentapetalae</taxon>
        <taxon>rosids</taxon>
        <taxon>fabids</taxon>
        <taxon>Fabales</taxon>
        <taxon>Fabaceae</taxon>
        <taxon>Papilionoideae</taxon>
        <taxon>50 kb inversion clade</taxon>
        <taxon>NPAAA clade</taxon>
        <taxon>indigoferoid/millettioid clade</taxon>
        <taxon>Phaseoleae</taxon>
        <taxon>Vigna</taxon>
    </lineage>
</organism>
<dbReference type="CDD" id="cd13985">
    <property type="entry name" value="STKc_GAK_like"/>
    <property type="match status" value="1"/>
</dbReference>
<dbReference type="EC" id="2.7.11.1" evidence="1"/>
<dbReference type="Gene3D" id="1.10.510.10">
    <property type="entry name" value="Transferase(Phosphotransferase) domain 1"/>
    <property type="match status" value="1"/>
</dbReference>
<evidence type="ECO:0000256" key="11">
    <source>
        <dbReference type="SAM" id="Phobius"/>
    </source>
</evidence>
<keyword evidence="11" id="KW-0812">Transmembrane</keyword>
<evidence type="ECO:0000256" key="4">
    <source>
        <dbReference type="ARBA" id="ARBA00022741"/>
    </source>
</evidence>
<evidence type="ECO:0000256" key="6">
    <source>
        <dbReference type="ARBA" id="ARBA00022840"/>
    </source>
</evidence>
<evidence type="ECO:0000313" key="14">
    <source>
        <dbReference type="Proteomes" id="UP000291084"/>
    </source>
</evidence>
<proteinExistence type="predicted"/>
<keyword evidence="14" id="KW-1185">Reference proteome</keyword>
<evidence type="ECO:0000256" key="5">
    <source>
        <dbReference type="ARBA" id="ARBA00022777"/>
    </source>
</evidence>
<comment type="catalytic activity">
    <reaction evidence="7">
        <text>L-threonyl-[protein] + ATP = O-phospho-L-threonyl-[protein] + ADP + H(+)</text>
        <dbReference type="Rhea" id="RHEA:46608"/>
        <dbReference type="Rhea" id="RHEA-COMP:11060"/>
        <dbReference type="Rhea" id="RHEA-COMP:11605"/>
        <dbReference type="ChEBI" id="CHEBI:15378"/>
        <dbReference type="ChEBI" id="CHEBI:30013"/>
        <dbReference type="ChEBI" id="CHEBI:30616"/>
        <dbReference type="ChEBI" id="CHEBI:61977"/>
        <dbReference type="ChEBI" id="CHEBI:456216"/>
        <dbReference type="EC" id="2.7.11.1"/>
    </reaction>
</comment>
<feature type="compositionally biased region" description="Basic and acidic residues" evidence="10">
    <location>
        <begin position="436"/>
        <end position="445"/>
    </location>
</feature>
<comment type="catalytic activity">
    <reaction evidence="8">
        <text>L-seryl-[protein] + ATP = O-phospho-L-seryl-[protein] + ADP + H(+)</text>
        <dbReference type="Rhea" id="RHEA:17989"/>
        <dbReference type="Rhea" id="RHEA-COMP:9863"/>
        <dbReference type="Rhea" id="RHEA-COMP:11604"/>
        <dbReference type="ChEBI" id="CHEBI:15378"/>
        <dbReference type="ChEBI" id="CHEBI:29999"/>
        <dbReference type="ChEBI" id="CHEBI:30616"/>
        <dbReference type="ChEBI" id="CHEBI:83421"/>
        <dbReference type="ChEBI" id="CHEBI:456216"/>
        <dbReference type="EC" id="2.7.11.1"/>
    </reaction>
</comment>
<evidence type="ECO:0000256" key="10">
    <source>
        <dbReference type="SAM" id="MobiDB-lite"/>
    </source>
</evidence>
<keyword evidence="4" id="KW-0547">Nucleotide-binding</keyword>
<feature type="region of interest" description="Disordered" evidence="10">
    <location>
        <begin position="301"/>
        <end position="367"/>
    </location>
</feature>
<feature type="compositionally biased region" description="Pro residues" evidence="10">
    <location>
        <begin position="327"/>
        <end position="342"/>
    </location>
</feature>
<evidence type="ECO:0000256" key="1">
    <source>
        <dbReference type="ARBA" id="ARBA00012513"/>
    </source>
</evidence>
<evidence type="ECO:0000256" key="3">
    <source>
        <dbReference type="ARBA" id="ARBA00022679"/>
    </source>
</evidence>
<dbReference type="GO" id="GO:0004674">
    <property type="term" value="F:protein serine/threonine kinase activity"/>
    <property type="evidence" value="ECO:0007669"/>
    <property type="project" value="UniProtKB-KW"/>
</dbReference>
<evidence type="ECO:0000256" key="7">
    <source>
        <dbReference type="ARBA" id="ARBA00047899"/>
    </source>
</evidence>
<dbReference type="EMBL" id="AP015040">
    <property type="protein sequence ID" value="BAT93040.1"/>
    <property type="molecule type" value="Genomic_DNA"/>
</dbReference>
<feature type="domain" description="Protein kinase" evidence="12">
    <location>
        <begin position="27"/>
        <end position="297"/>
    </location>
</feature>
<sequence length="747" mass="84447">MWKFKPFGHKEQTGLEGRTVDVGNLKINIVKAIAEGGFSCVYLARDAVHMSKQYALKHIICNDEESLGLVKKEISVLKMLVGHPNVVTLHAHAIFDMGRTKEAFLVMEFCEKSLVNVLESRGAGYFDETQVLLIFRDICNAVFAMHCLSPPIAHRDLKAENLLLSSDGLWKLCDFGSTSTNHKRFEKPEEMGIEEDNIRKYTTPAYRAPEMWDLFLREVINEKVDIWALGCLLFRICYFKSAFDGESKLQVLNGNYRIPDLPKYNSSITDLIRDMLQARPDDRPDITQVWFRVNEQLPINLQKSLPDRPPESPSPNNHEGISMPSNRSPPMPRRNPPPPPSSGEPKTTPQPSLASRGGGSGGQLGAFWSSQHAKDPLVTEDKSKPIFDEEPSSHHMPLKHDRFRPENEQLAKNVSTSKVVNAQTHTVKSSTHGKLNKPDTKPSKDFEINLFQDKDRMENTANFQNQAFNSFVAEFDTTKLNTGLNNKSEREQALEAEVEKLKEQLKEANVEKAEITSKFEKLSAICRSQRQELQDLKQALAGRTPSPSREGLKTSPAITSSAPMVIKICFFSSHNFSCRFCFRLCSWYICLYVLHCDSRIELNGKLPVQNLSHGKLFLRNPNNRSPFQQEILPNQSGQIMAGKTSNLFNWLLILIHGVLELIASVLYLLAAHRCKDLAVPEVSLRALMRQRPLRANQLLNQLVGLVFNCGKSSKGSKLCDCTETFIFFLSTLRSKMNANHYIFCILN</sequence>
<keyword evidence="11" id="KW-0472">Membrane</keyword>
<evidence type="ECO:0000256" key="9">
    <source>
        <dbReference type="SAM" id="Coils"/>
    </source>
</evidence>
<dbReference type="PROSITE" id="PS00108">
    <property type="entry name" value="PROTEIN_KINASE_ST"/>
    <property type="match status" value="1"/>
</dbReference>
<dbReference type="InterPro" id="IPR000719">
    <property type="entry name" value="Prot_kinase_dom"/>
</dbReference>